<evidence type="ECO:0000313" key="2">
    <source>
        <dbReference type="Proteomes" id="UP000789396"/>
    </source>
</evidence>
<dbReference type="EMBL" id="CAJVPZ010094553">
    <property type="protein sequence ID" value="CAG8817591.1"/>
    <property type="molecule type" value="Genomic_DNA"/>
</dbReference>
<reference evidence="1" key="1">
    <citation type="submission" date="2021-06" db="EMBL/GenBank/DDBJ databases">
        <authorList>
            <person name="Kallberg Y."/>
            <person name="Tangrot J."/>
            <person name="Rosling A."/>
        </authorList>
    </citation>
    <scope>NUCLEOTIDE SEQUENCE</scope>
    <source>
        <strain evidence="1">IN212</strain>
    </source>
</reference>
<dbReference type="AlphaFoldDB" id="A0A9N9K9Y6"/>
<name>A0A9N9K9Y6_9GLOM</name>
<dbReference type="Proteomes" id="UP000789396">
    <property type="component" value="Unassembled WGS sequence"/>
</dbReference>
<gene>
    <name evidence="1" type="ORF">RFULGI_LOCUS19361</name>
</gene>
<comment type="caution">
    <text evidence="1">The sequence shown here is derived from an EMBL/GenBank/DDBJ whole genome shotgun (WGS) entry which is preliminary data.</text>
</comment>
<sequence>MIKQVQDNITRIDELHSRSLGTVNEDEATKRHLESLTENTRNILVQTKDKIRKLEAINLGLPSHT</sequence>
<proteinExistence type="predicted"/>
<feature type="non-terminal residue" evidence="1">
    <location>
        <position position="65"/>
    </location>
</feature>
<protein>
    <submittedName>
        <fullName evidence="1">9208_t:CDS:1</fullName>
    </submittedName>
</protein>
<dbReference type="GO" id="GO:0016192">
    <property type="term" value="P:vesicle-mediated transport"/>
    <property type="evidence" value="ECO:0007669"/>
    <property type="project" value="InterPro"/>
</dbReference>
<accession>A0A9N9K9Y6</accession>
<dbReference type="InterPro" id="IPR010989">
    <property type="entry name" value="SNARE"/>
</dbReference>
<keyword evidence="2" id="KW-1185">Reference proteome</keyword>
<dbReference type="Gene3D" id="1.20.58.70">
    <property type="match status" value="1"/>
</dbReference>
<organism evidence="1 2">
    <name type="scientific">Racocetra fulgida</name>
    <dbReference type="NCBI Taxonomy" id="60492"/>
    <lineage>
        <taxon>Eukaryota</taxon>
        <taxon>Fungi</taxon>
        <taxon>Fungi incertae sedis</taxon>
        <taxon>Mucoromycota</taxon>
        <taxon>Glomeromycotina</taxon>
        <taxon>Glomeromycetes</taxon>
        <taxon>Diversisporales</taxon>
        <taxon>Gigasporaceae</taxon>
        <taxon>Racocetra</taxon>
    </lineage>
</organism>
<dbReference type="GO" id="GO:0016020">
    <property type="term" value="C:membrane"/>
    <property type="evidence" value="ECO:0007669"/>
    <property type="project" value="InterPro"/>
</dbReference>
<dbReference type="SUPFAM" id="SSF47661">
    <property type="entry name" value="t-snare proteins"/>
    <property type="match status" value="1"/>
</dbReference>
<feature type="non-terminal residue" evidence="1">
    <location>
        <position position="1"/>
    </location>
</feature>
<dbReference type="OrthoDB" id="10255013at2759"/>
<evidence type="ECO:0000313" key="1">
    <source>
        <dbReference type="EMBL" id="CAG8817591.1"/>
    </source>
</evidence>